<evidence type="ECO:0000256" key="2">
    <source>
        <dbReference type="ARBA" id="ARBA00023157"/>
    </source>
</evidence>
<dbReference type="PANTHER" id="PTHR33630:SF9">
    <property type="entry name" value="CUTINASE 4"/>
    <property type="match status" value="1"/>
</dbReference>
<dbReference type="Gene3D" id="3.40.50.1820">
    <property type="entry name" value="alpha/beta hydrolase"/>
    <property type="match status" value="1"/>
</dbReference>
<comment type="caution">
    <text evidence="3">The sequence shown here is derived from an EMBL/GenBank/DDBJ whole genome shotgun (WGS) entry which is preliminary data.</text>
</comment>
<dbReference type="SUPFAM" id="SSF53474">
    <property type="entry name" value="alpha/beta-Hydrolases"/>
    <property type="match status" value="1"/>
</dbReference>
<dbReference type="InterPro" id="IPR029058">
    <property type="entry name" value="AB_hydrolase_fold"/>
</dbReference>
<dbReference type="EMBL" id="JAWRVE010000235">
    <property type="protein sequence ID" value="KAL1847685.1"/>
    <property type="molecule type" value="Genomic_DNA"/>
</dbReference>
<sequence length="190" mass="20659">MFQLPTAIRYRLLNGALKPIFWLPELLDARGTWEPQGVSTMFYTMIQSILEQLPGAVSLSVQYPAGEAQDTTSGEKFVVDTIIQELRECPDQKFALFGYSQGATVMLRALSQLSGEATSAVKSIILVGNPYRLPGKASNVNETGLPGNDYTVGMFVDAAIANNETVPQLSRGLDQSGTALDYCLEIPEYG</sequence>
<keyword evidence="1" id="KW-0378">Hydrolase</keyword>
<proteinExistence type="predicted"/>
<keyword evidence="4" id="KW-1185">Reference proteome</keyword>
<dbReference type="Proteomes" id="UP001583177">
    <property type="component" value="Unassembled WGS sequence"/>
</dbReference>
<evidence type="ECO:0000256" key="1">
    <source>
        <dbReference type="ARBA" id="ARBA00022801"/>
    </source>
</evidence>
<dbReference type="Pfam" id="PF01083">
    <property type="entry name" value="Cutinase"/>
    <property type="match status" value="1"/>
</dbReference>
<reference evidence="3 4" key="1">
    <citation type="journal article" date="2024" name="IMA Fungus">
        <title>IMA Genome - F19 : A genome assembly and annotation guide to empower mycologists, including annotated draft genome sequences of Ceratocystis pirilliformis, Diaporthe australafricana, Fusarium ophioides, Paecilomyces lecythidis, and Sporothrix stenoceras.</title>
        <authorList>
            <person name="Aylward J."/>
            <person name="Wilson A.M."/>
            <person name="Visagie C.M."/>
            <person name="Spraker J."/>
            <person name="Barnes I."/>
            <person name="Buitendag C."/>
            <person name="Ceriani C."/>
            <person name="Del Mar Angel L."/>
            <person name="du Plessis D."/>
            <person name="Fuchs T."/>
            <person name="Gasser K."/>
            <person name="Kramer D."/>
            <person name="Li W."/>
            <person name="Munsamy K."/>
            <person name="Piso A."/>
            <person name="Price J.L."/>
            <person name="Sonnekus B."/>
            <person name="Thomas C."/>
            <person name="van der Nest A."/>
            <person name="van Dijk A."/>
            <person name="van Heerden A."/>
            <person name="van Vuuren N."/>
            <person name="Yilmaz N."/>
            <person name="Duong T.A."/>
            <person name="van der Merwe N.A."/>
            <person name="Wingfield M.J."/>
            <person name="Wingfield B.D."/>
        </authorList>
    </citation>
    <scope>NUCLEOTIDE SEQUENCE [LARGE SCALE GENOMIC DNA]</scope>
    <source>
        <strain evidence="3 4">CMW 18300</strain>
    </source>
</reference>
<dbReference type="SMART" id="SM01110">
    <property type="entry name" value="Cutinase"/>
    <property type="match status" value="1"/>
</dbReference>
<protein>
    <recommendedName>
        <fullName evidence="5">Cutinase</fullName>
    </recommendedName>
</protein>
<dbReference type="InterPro" id="IPR000675">
    <property type="entry name" value="Cutinase/axe"/>
</dbReference>
<gene>
    <name evidence="3" type="ORF">Daus18300_013852</name>
</gene>
<name>A0ABR3VXH2_9PEZI</name>
<organism evidence="3 4">
    <name type="scientific">Diaporthe australafricana</name>
    <dbReference type="NCBI Taxonomy" id="127596"/>
    <lineage>
        <taxon>Eukaryota</taxon>
        <taxon>Fungi</taxon>
        <taxon>Dikarya</taxon>
        <taxon>Ascomycota</taxon>
        <taxon>Pezizomycotina</taxon>
        <taxon>Sordariomycetes</taxon>
        <taxon>Sordariomycetidae</taxon>
        <taxon>Diaporthales</taxon>
        <taxon>Diaporthaceae</taxon>
        <taxon>Diaporthe</taxon>
    </lineage>
</organism>
<dbReference type="PANTHER" id="PTHR33630">
    <property type="entry name" value="CUTINASE RV1984C-RELATED-RELATED"/>
    <property type="match status" value="1"/>
</dbReference>
<evidence type="ECO:0000313" key="3">
    <source>
        <dbReference type="EMBL" id="KAL1847685.1"/>
    </source>
</evidence>
<evidence type="ECO:0000313" key="4">
    <source>
        <dbReference type="Proteomes" id="UP001583177"/>
    </source>
</evidence>
<keyword evidence="2" id="KW-1015">Disulfide bond</keyword>
<evidence type="ECO:0008006" key="5">
    <source>
        <dbReference type="Google" id="ProtNLM"/>
    </source>
</evidence>
<accession>A0ABR3VXH2</accession>